<dbReference type="AlphaFoldDB" id="A0A0F8WDK4"/>
<dbReference type="EMBL" id="LAZR01065912">
    <property type="protein sequence ID" value="KKK54608.1"/>
    <property type="molecule type" value="Genomic_DNA"/>
</dbReference>
<reference evidence="1" key="1">
    <citation type="journal article" date="2015" name="Nature">
        <title>Complex archaea that bridge the gap between prokaryotes and eukaryotes.</title>
        <authorList>
            <person name="Spang A."/>
            <person name="Saw J.H."/>
            <person name="Jorgensen S.L."/>
            <person name="Zaremba-Niedzwiedzka K."/>
            <person name="Martijn J."/>
            <person name="Lind A.E."/>
            <person name="van Eijk R."/>
            <person name="Schleper C."/>
            <person name="Guy L."/>
            <person name="Ettema T.J."/>
        </authorList>
    </citation>
    <scope>NUCLEOTIDE SEQUENCE</scope>
</reference>
<gene>
    <name evidence="1" type="ORF">LCGC14_3083010</name>
</gene>
<sequence>TKMGSGLKPYTTKQFAVIYQRKFIYTVVVILSNNVITNRFGM</sequence>
<protein>
    <submittedName>
        <fullName evidence="1">Uncharacterized protein</fullName>
    </submittedName>
</protein>
<feature type="non-terminal residue" evidence="1">
    <location>
        <position position="1"/>
    </location>
</feature>
<organism evidence="1">
    <name type="scientific">marine sediment metagenome</name>
    <dbReference type="NCBI Taxonomy" id="412755"/>
    <lineage>
        <taxon>unclassified sequences</taxon>
        <taxon>metagenomes</taxon>
        <taxon>ecological metagenomes</taxon>
    </lineage>
</organism>
<comment type="caution">
    <text evidence="1">The sequence shown here is derived from an EMBL/GenBank/DDBJ whole genome shotgun (WGS) entry which is preliminary data.</text>
</comment>
<proteinExistence type="predicted"/>
<name>A0A0F8WDK4_9ZZZZ</name>
<accession>A0A0F8WDK4</accession>
<evidence type="ECO:0000313" key="1">
    <source>
        <dbReference type="EMBL" id="KKK54608.1"/>
    </source>
</evidence>